<keyword evidence="4 8" id="KW-0762">Sugar transport</keyword>
<sequence length="429" mass="45856">MNRFIQALEKHFVPIAGKIGSQRHLVAIRDGFVLIMPLIIIASFAVLINGLPIEAFQKAMASAFGETWKQLGSGIWNGSFAILAILVGIGVSYNLAKSYQVNAISAAVLSFGSTIIFVPPTKDASGLTLAWLGAQGLFVSILIAIIVTELYRRLVKVKSLAIKMPKGVPDGVARSFADLLPATIIFILMSAINLIINVLAKISLFEIIFNTIQKPLTSILSSSLPSAIIVAILIHLLWSFGLHGTNILGPIMDSVYLPALEENIKAFGKGVAATDVPHTITKPFFDVFVHMGGAGTTLALIAAIFIVAKSQQYRMMGRLSGAPGLFNINEPVLFGLPIVLNPILIIPFILIPVVLTIITYLAISSGFVPKAVALVPWNVPPIISGYLVTGGAISGVILQVINFVIAVVLYLPFIKMGDNQAVKQQENAS</sequence>
<evidence type="ECO:0000256" key="3">
    <source>
        <dbReference type="ARBA" id="ARBA00022475"/>
    </source>
</evidence>
<evidence type="ECO:0000256" key="4">
    <source>
        <dbReference type="ARBA" id="ARBA00022597"/>
    </source>
</evidence>
<feature type="transmembrane region" description="Helical" evidence="9">
    <location>
        <begin position="130"/>
        <end position="151"/>
    </location>
</feature>
<evidence type="ECO:0000256" key="1">
    <source>
        <dbReference type="ARBA" id="ARBA00004651"/>
    </source>
</evidence>
<comment type="subcellular location">
    <subcellularLocation>
        <location evidence="1">Cell membrane</location>
        <topology evidence="1">Multi-pass membrane protein</topology>
    </subcellularLocation>
</comment>
<comment type="function">
    <text evidence="8">The phosphoenolpyruvate-dependent sugar phosphotransferase system (PTS), a major carbohydrate active -transport system, catalyzes the phosphorylation of incoming sugar substrates concomitant with their translocation across the cell membrane.</text>
</comment>
<dbReference type="EMBL" id="QJKK01000002">
    <property type="protein sequence ID" value="RAL26062.1"/>
    <property type="molecule type" value="Genomic_DNA"/>
</dbReference>
<protein>
    <recommendedName>
        <fullName evidence="8">Permease IIC component</fullName>
    </recommendedName>
</protein>
<reference evidence="11 12" key="2">
    <citation type="submission" date="2018-06" db="EMBL/GenBank/DDBJ databases">
        <authorList>
            <person name="Zhirakovskaya E."/>
        </authorList>
    </citation>
    <scope>NUCLEOTIDE SEQUENCE [LARGE SCALE GENOMIC DNA]</scope>
    <source>
        <strain evidence="11 12">FBKL4.011</strain>
    </source>
</reference>
<keyword evidence="12" id="KW-1185">Reference proteome</keyword>
<dbReference type="AlphaFoldDB" id="A0A364K778"/>
<feature type="transmembrane region" description="Helical" evidence="9">
    <location>
        <begin position="287"/>
        <end position="308"/>
    </location>
</feature>
<evidence type="ECO:0000256" key="5">
    <source>
        <dbReference type="ARBA" id="ARBA00022692"/>
    </source>
</evidence>
<evidence type="ECO:0000259" key="10">
    <source>
        <dbReference type="PROSITE" id="PS51105"/>
    </source>
</evidence>
<feature type="transmembrane region" description="Helical" evidence="9">
    <location>
        <begin position="383"/>
        <end position="411"/>
    </location>
</feature>
<keyword evidence="2 8" id="KW-0813">Transport</keyword>
<dbReference type="PANTHER" id="PTHR33989">
    <property type="match status" value="1"/>
</dbReference>
<keyword evidence="3 8" id="KW-1003">Cell membrane</keyword>
<keyword evidence="7 8" id="KW-0472">Membrane</keyword>
<keyword evidence="5 9" id="KW-0812">Transmembrane</keyword>
<dbReference type="GO" id="GO:0005886">
    <property type="term" value="C:plasma membrane"/>
    <property type="evidence" value="ECO:0007669"/>
    <property type="project" value="UniProtKB-SubCell"/>
</dbReference>
<feature type="transmembrane region" description="Helical" evidence="9">
    <location>
        <begin position="32"/>
        <end position="53"/>
    </location>
</feature>
<evidence type="ECO:0000256" key="6">
    <source>
        <dbReference type="ARBA" id="ARBA00022989"/>
    </source>
</evidence>
<dbReference type="GO" id="GO:0009401">
    <property type="term" value="P:phosphoenolpyruvate-dependent sugar phosphotransferase system"/>
    <property type="evidence" value="ECO:0007669"/>
    <property type="project" value="InterPro"/>
</dbReference>
<evidence type="ECO:0000256" key="8">
    <source>
        <dbReference type="PIRNR" id="PIRNR006351"/>
    </source>
</evidence>
<dbReference type="Pfam" id="PF02378">
    <property type="entry name" value="PTS_EIIC"/>
    <property type="match status" value="1"/>
</dbReference>
<gene>
    <name evidence="11" type="primary">celB</name>
    <name evidence="11" type="ORF">DL897_03390</name>
</gene>
<comment type="caution">
    <text evidence="11">The sequence shown here is derived from an EMBL/GenBank/DDBJ whole genome shotgun (WGS) entry which is preliminary data.</text>
</comment>
<feature type="transmembrane region" description="Helical" evidence="9">
    <location>
        <begin position="179"/>
        <end position="204"/>
    </location>
</feature>
<proteinExistence type="predicted"/>
<dbReference type="GO" id="GO:0008982">
    <property type="term" value="F:protein-N(PI)-phosphohistidine-sugar phosphotransferase activity"/>
    <property type="evidence" value="ECO:0007669"/>
    <property type="project" value="UniProtKB-UniRule"/>
</dbReference>
<dbReference type="NCBIfam" id="TIGR00359">
    <property type="entry name" value="cello_pts_IIC"/>
    <property type="match status" value="1"/>
</dbReference>
<feature type="transmembrane region" description="Helical" evidence="9">
    <location>
        <begin position="74"/>
        <end position="93"/>
    </location>
</feature>
<evidence type="ECO:0000256" key="9">
    <source>
        <dbReference type="SAM" id="Phobius"/>
    </source>
</evidence>
<evidence type="ECO:0000313" key="11">
    <source>
        <dbReference type="EMBL" id="RAL26062.1"/>
    </source>
</evidence>
<dbReference type="Proteomes" id="UP000251213">
    <property type="component" value="Unassembled WGS sequence"/>
</dbReference>
<dbReference type="InterPro" id="IPR003352">
    <property type="entry name" value="PTS_EIIC"/>
</dbReference>
<evidence type="ECO:0000256" key="7">
    <source>
        <dbReference type="ARBA" id="ARBA00023136"/>
    </source>
</evidence>
<dbReference type="RefSeq" id="WP_113657747.1">
    <property type="nucleotide sequence ID" value="NZ_KZ845664.1"/>
</dbReference>
<feature type="transmembrane region" description="Helical" evidence="9">
    <location>
        <begin position="343"/>
        <end position="363"/>
    </location>
</feature>
<feature type="domain" description="PTS EIIC type-3" evidence="10">
    <location>
        <begin position="8"/>
        <end position="413"/>
    </location>
</feature>
<dbReference type="NCBIfam" id="TIGR00410">
    <property type="entry name" value="lacE"/>
    <property type="match status" value="1"/>
</dbReference>
<dbReference type="InterPro" id="IPR004796">
    <property type="entry name" value="PTS_IIC_cello"/>
</dbReference>
<dbReference type="PROSITE" id="PS51105">
    <property type="entry name" value="PTS_EIIC_TYPE_3"/>
    <property type="match status" value="1"/>
</dbReference>
<feature type="transmembrane region" description="Helical" evidence="9">
    <location>
        <begin position="216"/>
        <end position="238"/>
    </location>
</feature>
<dbReference type="InterPro" id="IPR004501">
    <property type="entry name" value="PTS_EIIC_3"/>
</dbReference>
<dbReference type="OrthoDB" id="1641940at2"/>
<accession>A0A364K778</accession>
<dbReference type="PANTHER" id="PTHR33989:SF11">
    <property type="entry name" value="LICHENAN PERMEASE IIC COMPONENT"/>
    <property type="match status" value="1"/>
</dbReference>
<dbReference type="PIRSF" id="PIRSF006351">
    <property type="entry name" value="PTS_EIIC-Cellobiose"/>
    <property type="match status" value="1"/>
</dbReference>
<evidence type="ECO:0000256" key="2">
    <source>
        <dbReference type="ARBA" id="ARBA00022448"/>
    </source>
</evidence>
<keyword evidence="6 9" id="KW-1133">Transmembrane helix</keyword>
<dbReference type="InterPro" id="IPR051088">
    <property type="entry name" value="PTS_Sugar-EIIC/EIIB"/>
</dbReference>
<organism evidence="11 12">
    <name type="scientific">Thermoflavimicrobium daqui</name>
    <dbReference type="NCBI Taxonomy" id="2137476"/>
    <lineage>
        <taxon>Bacteria</taxon>
        <taxon>Bacillati</taxon>
        <taxon>Bacillota</taxon>
        <taxon>Bacilli</taxon>
        <taxon>Bacillales</taxon>
        <taxon>Thermoactinomycetaceae</taxon>
        <taxon>Thermoflavimicrobium</taxon>
    </lineage>
</organism>
<dbReference type="GO" id="GO:1901264">
    <property type="term" value="P:carbohydrate derivative transport"/>
    <property type="evidence" value="ECO:0007669"/>
    <property type="project" value="TreeGrafter"/>
</dbReference>
<name>A0A364K778_9BACL</name>
<evidence type="ECO:0000313" key="12">
    <source>
        <dbReference type="Proteomes" id="UP000251213"/>
    </source>
</evidence>
<reference evidence="11 12" key="1">
    <citation type="submission" date="2018-06" db="EMBL/GenBank/DDBJ databases">
        <title>Thermoflavimicrobium daqus sp. nov., a thermophilic microbe isolated from Moutai-flavour Daqu.</title>
        <authorList>
            <person name="Wang X."/>
            <person name="Zhou H."/>
        </authorList>
    </citation>
    <scope>NUCLEOTIDE SEQUENCE [LARGE SCALE GENOMIC DNA]</scope>
    <source>
        <strain evidence="11 12">FBKL4.011</strain>
    </source>
</reference>